<dbReference type="AlphaFoldDB" id="A0A1J7CB74"/>
<dbReference type="InterPro" id="IPR010982">
    <property type="entry name" value="Lambda_DNA-bd_dom_sf"/>
</dbReference>
<dbReference type="GO" id="GO:0003677">
    <property type="term" value="F:DNA binding"/>
    <property type="evidence" value="ECO:0007669"/>
    <property type="project" value="InterPro"/>
</dbReference>
<gene>
    <name evidence="2" type="ORF">BIV57_03940</name>
</gene>
<name>A0A1J7CB74_9ACTN</name>
<dbReference type="PROSITE" id="PS50943">
    <property type="entry name" value="HTH_CROC1"/>
    <property type="match status" value="1"/>
</dbReference>
<accession>A0A1J7CB74</accession>
<dbReference type="SMART" id="SM00530">
    <property type="entry name" value="HTH_XRE"/>
    <property type="match status" value="1"/>
</dbReference>
<evidence type="ECO:0000259" key="1">
    <source>
        <dbReference type="PROSITE" id="PS50943"/>
    </source>
</evidence>
<evidence type="ECO:0000313" key="2">
    <source>
        <dbReference type="EMBL" id="OIV38768.1"/>
    </source>
</evidence>
<dbReference type="CDD" id="cd00093">
    <property type="entry name" value="HTH_XRE"/>
    <property type="match status" value="1"/>
</dbReference>
<organism evidence="2 3">
    <name type="scientific">Mangrovactinospora gilvigrisea</name>
    <dbReference type="NCBI Taxonomy" id="1428644"/>
    <lineage>
        <taxon>Bacteria</taxon>
        <taxon>Bacillati</taxon>
        <taxon>Actinomycetota</taxon>
        <taxon>Actinomycetes</taxon>
        <taxon>Kitasatosporales</taxon>
        <taxon>Streptomycetaceae</taxon>
        <taxon>Mangrovactinospora</taxon>
    </lineage>
</organism>
<protein>
    <recommendedName>
        <fullName evidence="1">HTH cro/C1-type domain-containing protein</fullName>
    </recommendedName>
</protein>
<dbReference type="RefSeq" id="WP_071655242.1">
    <property type="nucleotide sequence ID" value="NZ_MLCF01000012.1"/>
</dbReference>
<dbReference type="Pfam" id="PF19054">
    <property type="entry name" value="DUF5753"/>
    <property type="match status" value="1"/>
</dbReference>
<dbReference type="Pfam" id="PF13560">
    <property type="entry name" value="HTH_31"/>
    <property type="match status" value="1"/>
</dbReference>
<dbReference type="InterPro" id="IPR043917">
    <property type="entry name" value="DUF5753"/>
</dbReference>
<comment type="caution">
    <text evidence="2">The sequence shown here is derived from an EMBL/GenBank/DDBJ whole genome shotgun (WGS) entry which is preliminary data.</text>
</comment>
<dbReference type="InterPro" id="IPR001387">
    <property type="entry name" value="Cro/C1-type_HTH"/>
</dbReference>
<evidence type="ECO:0000313" key="3">
    <source>
        <dbReference type="Proteomes" id="UP000243342"/>
    </source>
</evidence>
<dbReference type="EMBL" id="MLCF01000012">
    <property type="protein sequence ID" value="OIV38768.1"/>
    <property type="molecule type" value="Genomic_DNA"/>
</dbReference>
<feature type="domain" description="HTH cro/C1-type" evidence="1">
    <location>
        <begin position="19"/>
        <end position="73"/>
    </location>
</feature>
<reference evidence="2 3" key="1">
    <citation type="submission" date="2016-10" db="EMBL/GenBank/DDBJ databases">
        <title>Genome sequence of Streptomyces gilvigriseus MUSC 26.</title>
        <authorList>
            <person name="Lee L.-H."/>
            <person name="Ser H.-L."/>
        </authorList>
    </citation>
    <scope>NUCLEOTIDE SEQUENCE [LARGE SCALE GENOMIC DNA]</scope>
    <source>
        <strain evidence="2 3">MUSC 26</strain>
    </source>
</reference>
<dbReference type="STRING" id="1428644.BIV57_03940"/>
<dbReference type="OrthoDB" id="4966777at2"/>
<keyword evidence="3" id="KW-1185">Reference proteome</keyword>
<dbReference type="Proteomes" id="UP000243342">
    <property type="component" value="Unassembled WGS sequence"/>
</dbReference>
<proteinExistence type="predicted"/>
<dbReference type="SUPFAM" id="SSF47413">
    <property type="entry name" value="lambda repressor-like DNA-binding domains"/>
    <property type="match status" value="1"/>
</dbReference>
<dbReference type="Gene3D" id="1.10.260.40">
    <property type="entry name" value="lambda repressor-like DNA-binding domains"/>
    <property type="match status" value="1"/>
</dbReference>
<sequence>MTLDPQELGQSNADLAATLRELRRRAGLTGVQLGRRVNMSQSKVSKIENGRLTPSLVDVELILRALQAPPDLVANVMALARMANTEWQANRSLRRKGLEKKQVELAGLERSSRELRYFLPTMITGLLATPEYIHASMAPAGSDPSRAIAKKIERQTVLYDETKRFTFILTEQACRWPLVPYQAMAMQLDRLVSVSYLPSVRLGVIPLEGSKPAAPLNVFTIYGADLVTVEVSTGAIIFRDPRDVEDYLDEFRVYESYALWGDEARGRLADWARQFRQ</sequence>